<dbReference type="SUPFAM" id="SSF46785">
    <property type="entry name" value="Winged helix' DNA-binding domain"/>
    <property type="match status" value="1"/>
</dbReference>
<dbReference type="EMBL" id="QLIX01000015">
    <property type="protein sequence ID" value="RAI57670.1"/>
    <property type="molecule type" value="Genomic_DNA"/>
</dbReference>
<feature type="active site" description="Proton acceptor" evidence="4">
    <location>
        <position position="290"/>
    </location>
</feature>
<keyword evidence="2 7" id="KW-0808">Transferase</keyword>
<dbReference type="Gene3D" id="1.10.287.1350">
    <property type="match status" value="1"/>
</dbReference>
<accession>A0A327M3Z7</accession>
<sequence>MTARVMAPSMLPGTLDRLRDLREGLVANPRFRRWAARFPLTRPVARRRTRALFDLCAGFVYSQVLLACVRLRLCELLRAEGAMSAAALAPRLGLDEAAAQRLLGAAASLGLVARRRGGRFALGPLGAALVGNAGLVAMVEHHAALYADLRDPVALLRGEGRGATDLARLWPYAGEARPEALGAAEVAAYSTLMAASQAMIAEEVLDVAPLRAHRCLLDLGGGEGVFLAAAAARAPHLQLLLFDLPAVAERARARFAREGLGGRAQAIGGDFLRDPLPAGADLISLVRVLHDHDDDVALAILRAARRALPTDGSLLLAEPMAGTPDAEPAGEAYFGFYLLAMGQGRPRRPAEIDGLLRAAGFGPARLLRTGTPLLVRAMLARPVA</sequence>
<evidence type="ECO:0000256" key="4">
    <source>
        <dbReference type="PIRSR" id="PIRSR005739-1"/>
    </source>
</evidence>
<evidence type="ECO:0000259" key="5">
    <source>
        <dbReference type="Pfam" id="PF00891"/>
    </source>
</evidence>
<dbReference type="InterPro" id="IPR036388">
    <property type="entry name" value="WH-like_DNA-bd_sf"/>
</dbReference>
<dbReference type="CDD" id="cd02440">
    <property type="entry name" value="AdoMet_MTases"/>
    <property type="match status" value="1"/>
</dbReference>
<dbReference type="PANTHER" id="PTHR43712">
    <property type="entry name" value="PUTATIVE (AFU_ORTHOLOGUE AFUA_4G14580)-RELATED"/>
    <property type="match status" value="1"/>
</dbReference>
<keyword evidence="8" id="KW-1185">Reference proteome</keyword>
<dbReference type="PIRSF" id="PIRSF005739">
    <property type="entry name" value="O-mtase"/>
    <property type="match status" value="1"/>
</dbReference>
<evidence type="ECO:0000256" key="1">
    <source>
        <dbReference type="ARBA" id="ARBA00022603"/>
    </source>
</evidence>
<dbReference type="OrthoDB" id="7418600at2"/>
<dbReference type="RefSeq" id="WP_111471235.1">
    <property type="nucleotide sequence ID" value="NZ_QLIX01000015.1"/>
</dbReference>
<dbReference type="Proteomes" id="UP000249065">
    <property type="component" value="Unassembled WGS sequence"/>
</dbReference>
<evidence type="ECO:0000259" key="6">
    <source>
        <dbReference type="Pfam" id="PF08100"/>
    </source>
</evidence>
<dbReference type="Pfam" id="PF00891">
    <property type="entry name" value="Methyltransf_2"/>
    <property type="match status" value="1"/>
</dbReference>
<comment type="caution">
    <text evidence="7">The sequence shown here is derived from an EMBL/GenBank/DDBJ whole genome shotgun (WGS) entry which is preliminary data.</text>
</comment>
<dbReference type="GO" id="GO:0008171">
    <property type="term" value="F:O-methyltransferase activity"/>
    <property type="evidence" value="ECO:0007669"/>
    <property type="project" value="InterPro"/>
</dbReference>
<feature type="domain" description="O-methyltransferase C-terminal" evidence="5">
    <location>
        <begin position="184"/>
        <end position="361"/>
    </location>
</feature>
<dbReference type="GO" id="GO:0046983">
    <property type="term" value="F:protein dimerization activity"/>
    <property type="evidence" value="ECO:0007669"/>
    <property type="project" value="InterPro"/>
</dbReference>
<proteinExistence type="predicted"/>
<dbReference type="GO" id="GO:0032259">
    <property type="term" value="P:methylation"/>
    <property type="evidence" value="ECO:0007669"/>
    <property type="project" value="UniProtKB-KW"/>
</dbReference>
<dbReference type="InterPro" id="IPR012967">
    <property type="entry name" value="COMT_dimerisation"/>
</dbReference>
<keyword evidence="3" id="KW-0949">S-adenosyl-L-methionine</keyword>
<evidence type="ECO:0000256" key="3">
    <source>
        <dbReference type="ARBA" id="ARBA00022691"/>
    </source>
</evidence>
<dbReference type="InterPro" id="IPR001077">
    <property type="entry name" value="COMT_C"/>
</dbReference>
<dbReference type="AlphaFoldDB" id="A0A327M3Z7"/>
<evidence type="ECO:0000313" key="8">
    <source>
        <dbReference type="Proteomes" id="UP000249065"/>
    </source>
</evidence>
<reference evidence="8" key="1">
    <citation type="submission" date="2018-06" db="EMBL/GenBank/DDBJ databases">
        <authorList>
            <person name="Khan S.A."/>
        </authorList>
    </citation>
    <scope>NUCLEOTIDE SEQUENCE [LARGE SCALE GENOMIC DNA]</scope>
    <source>
        <strain evidence="8">DB-1506</strain>
    </source>
</reference>
<dbReference type="Pfam" id="PF08100">
    <property type="entry name" value="Dimerisation"/>
    <property type="match status" value="1"/>
</dbReference>
<organism evidence="7 8">
    <name type="scientific">Roseicella frigidaeris</name>
    <dbReference type="NCBI Taxonomy" id="2230885"/>
    <lineage>
        <taxon>Bacteria</taxon>
        <taxon>Pseudomonadati</taxon>
        <taxon>Pseudomonadota</taxon>
        <taxon>Alphaproteobacteria</taxon>
        <taxon>Acetobacterales</taxon>
        <taxon>Roseomonadaceae</taxon>
        <taxon>Roseicella</taxon>
    </lineage>
</organism>
<gene>
    <name evidence="7" type="ORF">DOO78_17915</name>
</gene>
<dbReference type="PANTHER" id="PTHR43712:SF2">
    <property type="entry name" value="O-METHYLTRANSFERASE CICE"/>
    <property type="match status" value="1"/>
</dbReference>
<dbReference type="InterPro" id="IPR036390">
    <property type="entry name" value="WH_DNA-bd_sf"/>
</dbReference>
<keyword evidence="1 7" id="KW-0489">Methyltransferase</keyword>
<dbReference type="PROSITE" id="PS51683">
    <property type="entry name" value="SAM_OMT_II"/>
    <property type="match status" value="1"/>
</dbReference>
<feature type="domain" description="O-methyltransferase dimerisation" evidence="6">
    <location>
        <begin position="54"/>
        <end position="130"/>
    </location>
</feature>
<dbReference type="Gene3D" id="1.10.10.10">
    <property type="entry name" value="Winged helix-like DNA-binding domain superfamily/Winged helix DNA-binding domain"/>
    <property type="match status" value="1"/>
</dbReference>
<dbReference type="Gene3D" id="3.40.50.150">
    <property type="entry name" value="Vaccinia Virus protein VP39"/>
    <property type="match status" value="1"/>
</dbReference>
<protein>
    <submittedName>
        <fullName evidence="7">Methyltransferase</fullName>
    </submittedName>
</protein>
<dbReference type="SUPFAM" id="SSF53335">
    <property type="entry name" value="S-adenosyl-L-methionine-dependent methyltransferases"/>
    <property type="match status" value="1"/>
</dbReference>
<name>A0A327M3Z7_9PROT</name>
<evidence type="ECO:0000313" key="7">
    <source>
        <dbReference type="EMBL" id="RAI57670.1"/>
    </source>
</evidence>
<dbReference type="InterPro" id="IPR029063">
    <property type="entry name" value="SAM-dependent_MTases_sf"/>
</dbReference>
<evidence type="ECO:0000256" key="2">
    <source>
        <dbReference type="ARBA" id="ARBA00022679"/>
    </source>
</evidence>
<dbReference type="InterPro" id="IPR016461">
    <property type="entry name" value="COMT-like"/>
</dbReference>